<evidence type="ECO:0000313" key="4">
    <source>
        <dbReference type="EMBL" id="MBD8079357.1"/>
    </source>
</evidence>
<evidence type="ECO:0000313" key="5">
    <source>
        <dbReference type="Proteomes" id="UP000610846"/>
    </source>
</evidence>
<feature type="coiled-coil region" evidence="1">
    <location>
        <begin position="58"/>
        <end position="137"/>
    </location>
</feature>
<organism evidence="4 5">
    <name type="scientific">Cellulosimicrobium arenosum</name>
    <dbReference type="NCBI Taxonomy" id="2708133"/>
    <lineage>
        <taxon>Bacteria</taxon>
        <taxon>Bacillati</taxon>
        <taxon>Actinomycetota</taxon>
        <taxon>Actinomycetes</taxon>
        <taxon>Micrococcales</taxon>
        <taxon>Promicromonosporaceae</taxon>
        <taxon>Cellulosimicrobium</taxon>
    </lineage>
</organism>
<keyword evidence="5" id="KW-1185">Reference proteome</keyword>
<dbReference type="AlphaFoldDB" id="A0A927J076"/>
<accession>A0A927J076</accession>
<reference evidence="4" key="1">
    <citation type="journal article" date="2018" name="Curr. Microbiol.">
        <title>Cellulosimicrobium arenosum sp. nov., Isolated from Marine Sediment Sand.</title>
        <authorList>
            <person name="Oh M."/>
            <person name="Kim J.H."/>
            <person name="Yoon J.H."/>
            <person name="Schumann P."/>
            <person name="Kim W."/>
        </authorList>
    </citation>
    <scope>NUCLEOTIDE SEQUENCE</scope>
    <source>
        <strain evidence="4">KCTC 49039</strain>
    </source>
</reference>
<evidence type="ECO:0000256" key="1">
    <source>
        <dbReference type="SAM" id="Coils"/>
    </source>
</evidence>
<proteinExistence type="predicted"/>
<dbReference type="EMBL" id="JACYHB010000007">
    <property type="protein sequence ID" value="MBD8079357.1"/>
    <property type="molecule type" value="Genomic_DNA"/>
</dbReference>
<feature type="compositionally biased region" description="Pro residues" evidence="2">
    <location>
        <begin position="1"/>
        <end position="12"/>
    </location>
</feature>
<feature type="region of interest" description="Disordered" evidence="2">
    <location>
        <begin position="1"/>
        <end position="24"/>
    </location>
</feature>
<keyword evidence="3" id="KW-1133">Transmembrane helix</keyword>
<feature type="transmembrane region" description="Helical" evidence="3">
    <location>
        <begin position="32"/>
        <end position="53"/>
    </location>
</feature>
<reference evidence="4" key="2">
    <citation type="submission" date="2020-09" db="EMBL/GenBank/DDBJ databases">
        <authorList>
            <person name="Yu Y."/>
        </authorList>
    </citation>
    <scope>NUCLEOTIDE SEQUENCE</scope>
    <source>
        <strain evidence="4">KCTC 49039</strain>
    </source>
</reference>
<keyword evidence="3" id="KW-0472">Membrane</keyword>
<name>A0A927J076_9MICO</name>
<keyword evidence="1" id="KW-0175">Coiled coil</keyword>
<evidence type="ECO:0000256" key="3">
    <source>
        <dbReference type="SAM" id="Phobius"/>
    </source>
</evidence>
<gene>
    <name evidence="4" type="ORF">IF651_09865</name>
</gene>
<sequence length="214" mass="22936">MTTPSVPPPPPASSVAESPASLNQKRGRGGTVAALLALFLLVTTIIATSLWIWNYNSARSWEEAAADARVERDVAESELAGAESKAETLEAASSTMRDQISTLEGEAAGVAKQAADLEEQEARLAEREAAVTKTEDQVAATTITEGVWTVGVDIEAGNYRVKESPIDCYWAIYTTGTNQDDIIQNDIVTGGMPTVTIREGQDFESNRCGSWIKQ</sequence>
<protein>
    <submittedName>
        <fullName evidence="4">Uncharacterized protein</fullName>
    </submittedName>
</protein>
<dbReference type="Proteomes" id="UP000610846">
    <property type="component" value="Unassembled WGS sequence"/>
</dbReference>
<comment type="caution">
    <text evidence="4">The sequence shown here is derived from an EMBL/GenBank/DDBJ whole genome shotgun (WGS) entry which is preliminary data.</text>
</comment>
<keyword evidence="3" id="KW-0812">Transmembrane</keyword>
<dbReference type="RefSeq" id="WP_191828949.1">
    <property type="nucleotide sequence ID" value="NZ_JACYHB010000007.1"/>
</dbReference>
<evidence type="ECO:0000256" key="2">
    <source>
        <dbReference type="SAM" id="MobiDB-lite"/>
    </source>
</evidence>